<dbReference type="Proteomes" id="UP000594688">
    <property type="component" value="Chromosome"/>
</dbReference>
<keyword evidence="2 5" id="KW-0645">Protease</keyword>
<evidence type="ECO:0000259" key="4">
    <source>
        <dbReference type="Pfam" id="PF04586"/>
    </source>
</evidence>
<gene>
    <name evidence="5" type="ORF">G3M70_05990</name>
</gene>
<evidence type="ECO:0000256" key="3">
    <source>
        <dbReference type="ARBA" id="ARBA00022801"/>
    </source>
</evidence>
<dbReference type="SUPFAM" id="SSF50789">
    <property type="entry name" value="Herpes virus serine proteinase, assemblin"/>
    <property type="match status" value="1"/>
</dbReference>
<evidence type="ECO:0000256" key="1">
    <source>
        <dbReference type="ARBA" id="ARBA00022612"/>
    </source>
</evidence>
<organism evidence="5 6">
    <name type="scientific">Candidatus Nitronauta litoralis</name>
    <dbReference type="NCBI Taxonomy" id="2705533"/>
    <lineage>
        <taxon>Bacteria</taxon>
        <taxon>Pseudomonadati</taxon>
        <taxon>Nitrospinota/Tectimicrobiota group</taxon>
        <taxon>Nitrospinota</taxon>
        <taxon>Nitrospinia</taxon>
        <taxon>Nitrospinales</taxon>
        <taxon>Nitrospinaceae</taxon>
        <taxon>Candidatus Nitronauta</taxon>
    </lineage>
</organism>
<dbReference type="EMBL" id="CP048685">
    <property type="protein sequence ID" value="QPJ61460.1"/>
    <property type="molecule type" value="Genomic_DNA"/>
</dbReference>
<accession>A0A7T0FZE3</accession>
<dbReference type="Pfam" id="PF04586">
    <property type="entry name" value="Peptidase_S78"/>
    <property type="match status" value="1"/>
</dbReference>
<evidence type="ECO:0000313" key="6">
    <source>
        <dbReference type="Proteomes" id="UP000594688"/>
    </source>
</evidence>
<proteinExistence type="predicted"/>
<dbReference type="KEGG" id="nli:G3M70_05990"/>
<dbReference type="NCBIfam" id="TIGR01543">
    <property type="entry name" value="proheadase_HK97"/>
    <property type="match status" value="1"/>
</dbReference>
<dbReference type="InterPro" id="IPR006433">
    <property type="entry name" value="Prohead_protease"/>
</dbReference>
<keyword evidence="3" id="KW-0378">Hydrolase</keyword>
<name>A0A7T0FZE3_9BACT</name>
<dbReference type="GO" id="GO:0008233">
    <property type="term" value="F:peptidase activity"/>
    <property type="evidence" value="ECO:0007669"/>
    <property type="project" value="UniProtKB-KW"/>
</dbReference>
<sequence>MEYKTFDFDLNNVEEDGRFQGYAATFGNVDLGGDMIAPGAFTETLLETQGGRVPILDHHNPEQQIGWNLEAFEDSHGLFVLGQLDLNVQAARERHSLMRLAQKVGGRTGLSIGFQTVLWENDFEDPTVRHLLEIQLMEYSMVTFPMNPQASVTAMKISDPLSKALNQLISTLHPSSLQ</sequence>
<evidence type="ECO:0000313" key="5">
    <source>
        <dbReference type="EMBL" id="QPJ61460.1"/>
    </source>
</evidence>
<dbReference type="GO" id="GO:0006508">
    <property type="term" value="P:proteolysis"/>
    <property type="evidence" value="ECO:0007669"/>
    <property type="project" value="UniProtKB-KW"/>
</dbReference>
<feature type="domain" description="Prohead serine protease" evidence="4">
    <location>
        <begin position="8"/>
        <end position="155"/>
    </location>
</feature>
<dbReference type="InterPro" id="IPR054613">
    <property type="entry name" value="Peptidase_S78_dom"/>
</dbReference>
<evidence type="ECO:0000256" key="2">
    <source>
        <dbReference type="ARBA" id="ARBA00022670"/>
    </source>
</evidence>
<reference evidence="5 6" key="1">
    <citation type="submission" date="2020-02" db="EMBL/GenBank/DDBJ databases">
        <title>Genomic and physiological characterization of two novel Nitrospinaceae genera.</title>
        <authorList>
            <person name="Mueller A.J."/>
            <person name="Jung M.-Y."/>
            <person name="Strachan C.R."/>
            <person name="Herbold C.W."/>
            <person name="Kirkegaard R.H."/>
            <person name="Daims H."/>
        </authorList>
    </citation>
    <scope>NUCLEOTIDE SEQUENCE [LARGE SCALE GENOMIC DNA]</scope>
    <source>
        <strain evidence="5">EB</strain>
    </source>
</reference>
<keyword evidence="1" id="KW-1188">Viral release from host cell</keyword>
<dbReference type="AlphaFoldDB" id="A0A7T0FZE3"/>
<protein>
    <submittedName>
        <fullName evidence="5">HK97 family phage prohead protease</fullName>
    </submittedName>
</protein>